<evidence type="ECO:0000313" key="2">
    <source>
        <dbReference type="Proteomes" id="UP000076532"/>
    </source>
</evidence>
<accession>A0A166SA84</accession>
<reference evidence="1 2" key="1">
    <citation type="journal article" date="2016" name="Mol. Biol. Evol.">
        <title>Comparative Genomics of Early-Diverging Mushroom-Forming Fungi Provides Insights into the Origins of Lignocellulose Decay Capabilities.</title>
        <authorList>
            <person name="Nagy L.G."/>
            <person name="Riley R."/>
            <person name="Tritt A."/>
            <person name="Adam C."/>
            <person name="Daum C."/>
            <person name="Floudas D."/>
            <person name="Sun H."/>
            <person name="Yadav J.S."/>
            <person name="Pangilinan J."/>
            <person name="Larsson K.H."/>
            <person name="Matsuura K."/>
            <person name="Barry K."/>
            <person name="Labutti K."/>
            <person name="Kuo R."/>
            <person name="Ohm R.A."/>
            <person name="Bhattacharya S.S."/>
            <person name="Shirouzu T."/>
            <person name="Yoshinaga Y."/>
            <person name="Martin F.M."/>
            <person name="Grigoriev I.V."/>
            <person name="Hibbett D.S."/>
        </authorList>
    </citation>
    <scope>NUCLEOTIDE SEQUENCE [LARGE SCALE GENOMIC DNA]</scope>
    <source>
        <strain evidence="1 2">CBS 109695</strain>
    </source>
</reference>
<evidence type="ECO:0008006" key="3">
    <source>
        <dbReference type="Google" id="ProtNLM"/>
    </source>
</evidence>
<evidence type="ECO:0000313" key="1">
    <source>
        <dbReference type="EMBL" id="KZP29210.1"/>
    </source>
</evidence>
<dbReference type="EMBL" id="KV417499">
    <property type="protein sequence ID" value="KZP29210.1"/>
    <property type="molecule type" value="Genomic_DNA"/>
</dbReference>
<dbReference type="OrthoDB" id="3265815at2759"/>
<name>A0A166SA84_9AGAM</name>
<gene>
    <name evidence="1" type="ORF">FIBSPDRAFT_727781</name>
</gene>
<organism evidence="1 2">
    <name type="scientific">Athelia psychrophila</name>
    <dbReference type="NCBI Taxonomy" id="1759441"/>
    <lineage>
        <taxon>Eukaryota</taxon>
        <taxon>Fungi</taxon>
        <taxon>Dikarya</taxon>
        <taxon>Basidiomycota</taxon>
        <taxon>Agaricomycotina</taxon>
        <taxon>Agaricomycetes</taxon>
        <taxon>Agaricomycetidae</taxon>
        <taxon>Atheliales</taxon>
        <taxon>Atheliaceae</taxon>
        <taxon>Athelia</taxon>
    </lineage>
</organism>
<sequence length="274" mass="30157">MFGSSSDLIMLTSDHVCFYLDSGVIWAATNNDFNGILIDFCSADRTTPGVTPIFTAPETSEAFTVIACVIYGLPLAEYEPSFKSLAEAVDGMQSYGIPLEVVLAPGTPLSKILLRHKQRHAIELYVLAAHYGIDHLAVAASFFLLSFQLSSLTDEMAVRIGAPYLKRLFFMHLGRTEALRRLLFPPPYPHGETMTCSRADQMVLTRSWSLAATFLAWDESADVSGEAIRTVFSALGEHLACLQCHTALADRIDVLLQRWAATKVRLVSLFTMAS</sequence>
<protein>
    <recommendedName>
        <fullName evidence="3">BTB domain-containing protein</fullName>
    </recommendedName>
</protein>
<dbReference type="AlphaFoldDB" id="A0A166SA84"/>
<keyword evidence="2" id="KW-1185">Reference proteome</keyword>
<proteinExistence type="predicted"/>
<dbReference type="Proteomes" id="UP000076532">
    <property type="component" value="Unassembled WGS sequence"/>
</dbReference>
<dbReference type="STRING" id="436010.A0A166SA84"/>